<feature type="non-terminal residue" evidence="1">
    <location>
        <position position="1"/>
    </location>
</feature>
<feature type="non-terminal residue" evidence="1">
    <location>
        <position position="55"/>
    </location>
</feature>
<reference evidence="1" key="2">
    <citation type="submission" date="2023-05" db="EMBL/GenBank/DDBJ databases">
        <authorList>
            <person name="Fouks B."/>
        </authorList>
    </citation>
    <scope>NUCLEOTIDE SEQUENCE</scope>
    <source>
        <strain evidence="1">Stay&amp;Tobe</strain>
        <tissue evidence="1">Testes</tissue>
    </source>
</reference>
<reference evidence="1" key="1">
    <citation type="journal article" date="2023" name="IScience">
        <title>Live-bearing cockroach genome reveals convergent evolutionary mechanisms linked to viviparity in insects and beyond.</title>
        <authorList>
            <person name="Fouks B."/>
            <person name="Harrison M.C."/>
            <person name="Mikhailova A.A."/>
            <person name="Marchal E."/>
            <person name="English S."/>
            <person name="Carruthers M."/>
            <person name="Jennings E.C."/>
            <person name="Chiamaka E.L."/>
            <person name="Frigard R.A."/>
            <person name="Pippel M."/>
            <person name="Attardo G.M."/>
            <person name="Benoit J.B."/>
            <person name="Bornberg-Bauer E."/>
            <person name="Tobe S.S."/>
        </authorList>
    </citation>
    <scope>NUCLEOTIDE SEQUENCE</scope>
    <source>
        <strain evidence="1">Stay&amp;Tobe</strain>
    </source>
</reference>
<dbReference type="Proteomes" id="UP001233999">
    <property type="component" value="Unassembled WGS sequence"/>
</dbReference>
<organism evidence="1 2">
    <name type="scientific">Diploptera punctata</name>
    <name type="common">Pacific beetle cockroach</name>
    <dbReference type="NCBI Taxonomy" id="6984"/>
    <lineage>
        <taxon>Eukaryota</taxon>
        <taxon>Metazoa</taxon>
        <taxon>Ecdysozoa</taxon>
        <taxon>Arthropoda</taxon>
        <taxon>Hexapoda</taxon>
        <taxon>Insecta</taxon>
        <taxon>Pterygota</taxon>
        <taxon>Neoptera</taxon>
        <taxon>Polyneoptera</taxon>
        <taxon>Dictyoptera</taxon>
        <taxon>Blattodea</taxon>
        <taxon>Blaberoidea</taxon>
        <taxon>Blaberidae</taxon>
        <taxon>Diplopterinae</taxon>
        <taxon>Diploptera</taxon>
    </lineage>
</organism>
<gene>
    <name evidence="1" type="ORF">L9F63_024407</name>
</gene>
<accession>A0AAD7ZF69</accession>
<evidence type="ECO:0000313" key="1">
    <source>
        <dbReference type="EMBL" id="KAJ9579489.1"/>
    </source>
</evidence>
<protein>
    <submittedName>
        <fullName evidence="1">Uncharacterized protein</fullName>
    </submittedName>
</protein>
<dbReference type="AlphaFoldDB" id="A0AAD7ZF69"/>
<keyword evidence="2" id="KW-1185">Reference proteome</keyword>
<comment type="caution">
    <text evidence="1">The sequence shown here is derived from an EMBL/GenBank/DDBJ whole genome shotgun (WGS) entry which is preliminary data.</text>
</comment>
<evidence type="ECO:0000313" key="2">
    <source>
        <dbReference type="Proteomes" id="UP001233999"/>
    </source>
</evidence>
<sequence length="55" mass="6110">VIYFLFLALASKNHNAIVFTTLPYVILNVPVPACANVVFSKKVRNPPIASFQYCP</sequence>
<proteinExistence type="predicted"/>
<dbReference type="EMBL" id="JASPKZ010008391">
    <property type="protein sequence ID" value="KAJ9579489.1"/>
    <property type="molecule type" value="Genomic_DNA"/>
</dbReference>
<name>A0AAD7ZF69_DIPPU</name>